<protein>
    <recommendedName>
        <fullName evidence="1">Endonuclease/exonuclease/phosphatase domain-containing protein</fullName>
    </recommendedName>
</protein>
<dbReference type="RefSeq" id="XP_003687843.1">
    <property type="nucleotide sequence ID" value="XM_003687795.1"/>
</dbReference>
<dbReference type="InterPro" id="IPR036691">
    <property type="entry name" value="Endo/exonu/phosph_ase_sf"/>
</dbReference>
<dbReference type="STRING" id="1071381.G8BZT1"/>
<evidence type="ECO:0000313" key="3">
    <source>
        <dbReference type="Proteomes" id="UP000005666"/>
    </source>
</evidence>
<evidence type="ECO:0000313" key="2">
    <source>
        <dbReference type="EMBL" id="CCE65409.1"/>
    </source>
</evidence>
<dbReference type="EMBL" id="HE612867">
    <property type="protein sequence ID" value="CCE65409.1"/>
    <property type="molecule type" value="Genomic_DNA"/>
</dbReference>
<dbReference type="Gene3D" id="3.60.10.10">
    <property type="entry name" value="Endonuclease/exonuclease/phosphatase"/>
    <property type="match status" value="1"/>
</dbReference>
<dbReference type="InterPro" id="IPR050410">
    <property type="entry name" value="CCR4/nocturin_mRNA_transcr"/>
</dbReference>
<accession>G8BZT1</accession>
<dbReference type="OMA" id="QVYTYVP"/>
<feature type="domain" description="Endonuclease/exonuclease/phosphatase" evidence="1">
    <location>
        <begin position="52"/>
        <end position="381"/>
    </location>
</feature>
<keyword evidence="3" id="KW-1185">Reference proteome</keyword>
<dbReference type="AlphaFoldDB" id="G8BZT1"/>
<dbReference type="Proteomes" id="UP000005666">
    <property type="component" value="Chromosome 12"/>
</dbReference>
<reference evidence="2 3" key="1">
    <citation type="journal article" date="2011" name="Proc. Natl. Acad. Sci. U.S.A.">
        <title>Evolutionary erosion of yeast sex chromosomes by mating-type switching accidents.</title>
        <authorList>
            <person name="Gordon J.L."/>
            <person name="Armisen D."/>
            <person name="Proux-Wera E."/>
            <person name="Oheigeartaigh S.S."/>
            <person name="Byrne K.P."/>
            <person name="Wolfe K.H."/>
        </authorList>
    </citation>
    <scope>NUCLEOTIDE SEQUENCE [LARGE SCALE GENOMIC DNA]</scope>
    <source>
        <strain evidence="3">ATCC 24235 / CBS 4417 / NBRC 1672 / NRRL Y-8282 / UCD 70-5</strain>
    </source>
</reference>
<dbReference type="PANTHER" id="PTHR12121">
    <property type="entry name" value="CARBON CATABOLITE REPRESSOR PROTEIN 4"/>
    <property type="match status" value="1"/>
</dbReference>
<dbReference type="SUPFAM" id="SSF56219">
    <property type="entry name" value="DNase I-like"/>
    <property type="match status" value="1"/>
</dbReference>
<organism evidence="2 3">
    <name type="scientific">Tetrapisispora phaffii (strain ATCC 24235 / CBS 4417 / NBRC 1672 / NRRL Y-8282 / UCD 70-5)</name>
    <name type="common">Yeast</name>
    <name type="synonym">Fabospora phaffii</name>
    <dbReference type="NCBI Taxonomy" id="1071381"/>
    <lineage>
        <taxon>Eukaryota</taxon>
        <taxon>Fungi</taxon>
        <taxon>Dikarya</taxon>
        <taxon>Ascomycota</taxon>
        <taxon>Saccharomycotina</taxon>
        <taxon>Saccharomycetes</taxon>
        <taxon>Saccharomycetales</taxon>
        <taxon>Saccharomycetaceae</taxon>
        <taxon>Tetrapisispora</taxon>
    </lineage>
</organism>
<gene>
    <name evidence="2" type="primary">TPHA0L00530</name>
    <name evidence="2" type="ordered locus">TPHA_0L00530</name>
</gene>
<dbReference type="PANTHER" id="PTHR12121:SF11">
    <property type="entry name" value="RNA EXONUCLEASE NGL1"/>
    <property type="match status" value="1"/>
</dbReference>
<dbReference type="HOGENOM" id="CLU_858445_0_0_1"/>
<proteinExistence type="predicted"/>
<name>G8BZT1_TETPH</name>
<dbReference type="Pfam" id="PF03372">
    <property type="entry name" value="Exo_endo_phos"/>
    <property type="match status" value="1"/>
</dbReference>
<dbReference type="InterPro" id="IPR005135">
    <property type="entry name" value="Endo/exonuclease/phosphatase"/>
</dbReference>
<dbReference type="GO" id="GO:0000175">
    <property type="term" value="F:3'-5'-RNA exonuclease activity"/>
    <property type="evidence" value="ECO:0007669"/>
    <property type="project" value="TreeGrafter"/>
</dbReference>
<dbReference type="eggNOG" id="KOG0620">
    <property type="taxonomic scope" value="Eukaryota"/>
</dbReference>
<dbReference type="OrthoDB" id="428734at2759"/>
<evidence type="ECO:0000259" key="1">
    <source>
        <dbReference type="Pfam" id="PF03372"/>
    </source>
</evidence>
<dbReference type="KEGG" id="tpf:TPHA_0L00530"/>
<sequence>MLSRRFLPIVRTNKSAIPNVLTKSSENFVLSNTSSNSSLLNENPDKKFTMLTYNMLSPHYMWPQVYTYVPDQYKDWKYRHKLLEFELMQKYKADIMCLQELTWEDYISYWKPKCNEKMNYGSKFVAKTPPAYWEKTKQEMDGEGIFFNQEKFEYISSTKLFLNDVVGTFEEHEIEYMKKKIVTLTDGAGKPTGTNNLFTVATTRNQVCLFVSLRHKATNTVFVVINTHLYWKYDEVKLTQCMIIMRKLSHIINELLIGSNAKIVDNSTISKDVKIIFSGDLNSARDSLVIRFLKGKIINHGNLNMINPMKPYLNRSCYDDIPEGLFDNTCYSGKLKGIFDYVWYHDTDLQIRKILTGVEVSQELARAHQFGLPNANHPSDHIPLLTEFEIL</sequence>
<dbReference type="GeneID" id="11531689"/>